<reference evidence="2" key="2">
    <citation type="journal article" date="2024" name="Plant">
        <title>Genomic evolution and insights into agronomic trait innovations of Sesamum species.</title>
        <authorList>
            <person name="Miao H."/>
            <person name="Wang L."/>
            <person name="Qu L."/>
            <person name="Liu H."/>
            <person name="Sun Y."/>
            <person name="Le M."/>
            <person name="Wang Q."/>
            <person name="Wei S."/>
            <person name="Zheng Y."/>
            <person name="Lin W."/>
            <person name="Duan Y."/>
            <person name="Cao H."/>
            <person name="Xiong S."/>
            <person name="Wang X."/>
            <person name="Wei L."/>
            <person name="Li C."/>
            <person name="Ma Q."/>
            <person name="Ju M."/>
            <person name="Zhao R."/>
            <person name="Li G."/>
            <person name="Mu C."/>
            <person name="Tian Q."/>
            <person name="Mei H."/>
            <person name="Zhang T."/>
            <person name="Gao T."/>
            <person name="Zhang H."/>
        </authorList>
    </citation>
    <scope>NUCLEOTIDE SEQUENCE</scope>
    <source>
        <strain evidence="2">KEN1</strain>
    </source>
</reference>
<name>A0AAW2WZX8_9LAMI</name>
<evidence type="ECO:0008006" key="3">
    <source>
        <dbReference type="Google" id="ProtNLM"/>
    </source>
</evidence>
<dbReference type="PANTHER" id="PTHR33240:SF15">
    <property type="entry name" value="GAG-PRO-LIKE PROTEIN"/>
    <property type="match status" value="1"/>
</dbReference>
<dbReference type="PANTHER" id="PTHR33240">
    <property type="entry name" value="OS08G0508500 PROTEIN"/>
    <property type="match status" value="1"/>
</dbReference>
<organism evidence="2">
    <name type="scientific">Sesamum latifolium</name>
    <dbReference type="NCBI Taxonomy" id="2727402"/>
    <lineage>
        <taxon>Eukaryota</taxon>
        <taxon>Viridiplantae</taxon>
        <taxon>Streptophyta</taxon>
        <taxon>Embryophyta</taxon>
        <taxon>Tracheophyta</taxon>
        <taxon>Spermatophyta</taxon>
        <taxon>Magnoliopsida</taxon>
        <taxon>eudicotyledons</taxon>
        <taxon>Gunneridae</taxon>
        <taxon>Pentapetalae</taxon>
        <taxon>asterids</taxon>
        <taxon>lamiids</taxon>
        <taxon>Lamiales</taxon>
        <taxon>Pedaliaceae</taxon>
        <taxon>Sesamum</taxon>
    </lineage>
</organism>
<dbReference type="EMBL" id="JACGWN010000006">
    <property type="protein sequence ID" value="KAL0446371.1"/>
    <property type="molecule type" value="Genomic_DNA"/>
</dbReference>
<dbReference type="CDD" id="cd00303">
    <property type="entry name" value="retropepsin_like"/>
    <property type="match status" value="1"/>
</dbReference>
<feature type="region of interest" description="Disordered" evidence="1">
    <location>
        <begin position="164"/>
        <end position="185"/>
    </location>
</feature>
<dbReference type="AlphaFoldDB" id="A0AAW2WZX8"/>
<accession>A0AAW2WZX8</accession>
<proteinExistence type="predicted"/>
<evidence type="ECO:0000256" key="1">
    <source>
        <dbReference type="SAM" id="MobiDB-lite"/>
    </source>
</evidence>
<gene>
    <name evidence="2" type="ORF">Slati_1765000</name>
</gene>
<sequence length="245" mass="27904">MDREIARSRSRYRFRGKEIEDRRDTGNRENVPVKGVINTIAGGPGGGDSRRMRKRNERSVREDRHKELVMNVEIEEEITFSSKDLIGNGGSQDDPMIVKLDIANFVVHKVLIDNGSSTDIIFWNVLRQMGLEDSNLSPVQTPLVGFGGSEVASMGIIDLPVSMREEPKRRTGEAEEREKRKEREIEVEAKSKKFKSERMEPAEEYKSIELIVGKPDKTTRIGSNMSKSVETMMIELLRNNMDMFA</sequence>
<protein>
    <recommendedName>
        <fullName evidence="3">Gag-pol polyprotein</fullName>
    </recommendedName>
</protein>
<evidence type="ECO:0000313" key="2">
    <source>
        <dbReference type="EMBL" id="KAL0446371.1"/>
    </source>
</evidence>
<comment type="caution">
    <text evidence="2">The sequence shown here is derived from an EMBL/GenBank/DDBJ whole genome shotgun (WGS) entry which is preliminary data.</text>
</comment>
<reference evidence="2" key="1">
    <citation type="submission" date="2020-06" db="EMBL/GenBank/DDBJ databases">
        <authorList>
            <person name="Li T."/>
            <person name="Hu X."/>
            <person name="Zhang T."/>
            <person name="Song X."/>
            <person name="Zhang H."/>
            <person name="Dai N."/>
            <person name="Sheng W."/>
            <person name="Hou X."/>
            <person name="Wei L."/>
        </authorList>
    </citation>
    <scope>NUCLEOTIDE SEQUENCE</scope>
    <source>
        <strain evidence="2">KEN1</strain>
        <tissue evidence="2">Leaf</tissue>
    </source>
</reference>